<feature type="domain" description="WLM" evidence="7">
    <location>
        <begin position="1"/>
        <end position="203"/>
    </location>
</feature>
<keyword evidence="2 4" id="KW-0863">Zinc-finger</keyword>
<comment type="caution">
    <text evidence="8">The sequence shown here is derived from an EMBL/GenBank/DDBJ whole genome shotgun (WGS) entry which is preliminary data.</text>
</comment>
<dbReference type="GO" id="GO:0005634">
    <property type="term" value="C:nucleus"/>
    <property type="evidence" value="ECO:0007669"/>
    <property type="project" value="TreeGrafter"/>
</dbReference>
<keyword evidence="1" id="KW-0479">Metal-binding</keyword>
<feature type="compositionally biased region" description="Low complexity" evidence="5">
    <location>
        <begin position="217"/>
        <end position="235"/>
    </location>
</feature>
<name>A0A218WAQ5_PUNGR</name>
<feature type="domain" description="RanBP2-type" evidence="6">
    <location>
        <begin position="279"/>
        <end position="311"/>
    </location>
</feature>
<dbReference type="GO" id="GO:0006281">
    <property type="term" value="P:DNA repair"/>
    <property type="evidence" value="ECO:0007669"/>
    <property type="project" value="TreeGrafter"/>
</dbReference>
<dbReference type="AlphaFoldDB" id="A0A218WAQ5"/>
<dbReference type="SMART" id="SM00547">
    <property type="entry name" value="ZnF_RBZ"/>
    <property type="match status" value="2"/>
</dbReference>
<dbReference type="EMBL" id="MTKT01004864">
    <property type="protein sequence ID" value="OWM69538.1"/>
    <property type="molecule type" value="Genomic_DNA"/>
</dbReference>
<dbReference type="PROSITE" id="PS01358">
    <property type="entry name" value="ZF_RANBP2_1"/>
    <property type="match status" value="2"/>
</dbReference>
<feature type="domain" description="RanBP2-type" evidence="6">
    <location>
        <begin position="244"/>
        <end position="278"/>
    </location>
</feature>
<dbReference type="EMBL" id="PGOL01003489">
    <property type="protein sequence ID" value="PKI40776.1"/>
    <property type="molecule type" value="Genomic_DNA"/>
</dbReference>
<gene>
    <name evidence="8" type="ORF">CDL15_Pgr013999</name>
    <name evidence="9" type="ORF">CRG98_038787</name>
</gene>
<keyword evidence="3" id="KW-0862">Zinc</keyword>
<reference evidence="9 11" key="3">
    <citation type="submission" date="2017-11" db="EMBL/GenBank/DDBJ databases">
        <title>De-novo sequencing of pomegranate (Punica granatum L.) genome.</title>
        <authorList>
            <person name="Akparov Z."/>
            <person name="Amiraslanov A."/>
            <person name="Hajiyeva S."/>
            <person name="Abbasov M."/>
            <person name="Kaur K."/>
            <person name="Hamwieh A."/>
            <person name="Solovyev V."/>
            <person name="Salamov A."/>
            <person name="Braich B."/>
            <person name="Kosarev P."/>
            <person name="Mahmoud A."/>
            <person name="Hajiyev E."/>
            <person name="Babayeva S."/>
            <person name="Izzatullayeva V."/>
            <person name="Mammadov A."/>
            <person name="Mammadov A."/>
            <person name="Sharifova S."/>
            <person name="Ojaghi J."/>
            <person name="Eynullazada K."/>
            <person name="Bayramov B."/>
            <person name="Abdulazimova A."/>
            <person name="Shahmuradov I."/>
        </authorList>
    </citation>
    <scope>NUCLEOTIDE SEQUENCE [LARGE SCALE GENOMIC DNA]</scope>
    <source>
        <strain evidence="9">AG2017</strain>
        <strain evidence="11">cv. AG2017</strain>
        <tissue evidence="9">Leaf</tissue>
    </source>
</reference>
<dbReference type="InterPro" id="IPR036443">
    <property type="entry name" value="Znf_RanBP2_sf"/>
</dbReference>
<evidence type="ECO:0000256" key="5">
    <source>
        <dbReference type="SAM" id="MobiDB-lite"/>
    </source>
</evidence>
<keyword evidence="11" id="KW-1185">Reference proteome</keyword>
<dbReference type="InterPro" id="IPR001876">
    <property type="entry name" value="Znf_RanBP2"/>
</dbReference>
<evidence type="ECO:0000313" key="8">
    <source>
        <dbReference type="EMBL" id="OWM69538.1"/>
    </source>
</evidence>
<dbReference type="Pfam" id="PF08325">
    <property type="entry name" value="WLM"/>
    <property type="match status" value="1"/>
</dbReference>
<reference evidence="10" key="1">
    <citation type="journal article" date="2017" name="Plant J.">
        <title>The pomegranate (Punica granatum L.) genome and the genomics of punicalagin biosynthesis.</title>
        <authorList>
            <person name="Qin G."/>
            <person name="Xu C."/>
            <person name="Ming R."/>
            <person name="Tang H."/>
            <person name="Guyot R."/>
            <person name="Kramer E.M."/>
            <person name="Hu Y."/>
            <person name="Yi X."/>
            <person name="Qi Y."/>
            <person name="Xu X."/>
            <person name="Gao Z."/>
            <person name="Pan H."/>
            <person name="Jian J."/>
            <person name="Tian Y."/>
            <person name="Yue Z."/>
            <person name="Xu Y."/>
        </authorList>
    </citation>
    <scope>NUCLEOTIDE SEQUENCE [LARGE SCALE GENOMIC DNA]</scope>
    <source>
        <strain evidence="10">cv. Dabenzi</strain>
    </source>
</reference>
<dbReference type="GeneID" id="116200976"/>
<evidence type="ECO:0000256" key="2">
    <source>
        <dbReference type="ARBA" id="ARBA00022771"/>
    </source>
</evidence>
<sequence length="325" mass="36020">MDLNDLNKVWEINPLKKIGEEDAREILEKVAKQVQPIMRKHKWKVKILSEFCPANPSLLGLNIGGGAEIKLRLRRPNNEWDFFPYEQILDTMLHELCHNEYGPHNSDFYNLLDEIRKECEELMAKGIIGTAKGFDLPGRRLGGFSHQPPLTSLRQTALAAAENRARNGALLPSGPRRIGGNSEIRNALSPIQAAAMAAERRLRDDLWCGSKSAEGTSLSPSGPSESSGVFSSSISKFTDHKPSRAGADDHETWQCRTCTLVNQALHLLCKACGSPKLEDAGRLKLWSCKFCTLDNSTQQDRCLACGEWRYSYGPPASARGPYVGS</sequence>
<dbReference type="SUPFAM" id="SSF90209">
    <property type="entry name" value="Ran binding protein zinc finger-like"/>
    <property type="match status" value="1"/>
</dbReference>
<proteinExistence type="predicted"/>
<dbReference type="Pfam" id="PF00641">
    <property type="entry name" value="Zn_ribbon_RanBP"/>
    <property type="match status" value="1"/>
</dbReference>
<dbReference type="GO" id="GO:0008237">
    <property type="term" value="F:metallopeptidase activity"/>
    <property type="evidence" value="ECO:0007669"/>
    <property type="project" value="TreeGrafter"/>
</dbReference>
<accession>A0A218WAQ5</accession>
<evidence type="ECO:0000256" key="3">
    <source>
        <dbReference type="ARBA" id="ARBA00022833"/>
    </source>
</evidence>
<evidence type="ECO:0000256" key="4">
    <source>
        <dbReference type="PROSITE-ProRule" id="PRU00322"/>
    </source>
</evidence>
<dbReference type="Proteomes" id="UP000233551">
    <property type="component" value="Unassembled WGS sequence"/>
</dbReference>
<evidence type="ECO:0000256" key="1">
    <source>
        <dbReference type="ARBA" id="ARBA00022723"/>
    </source>
</evidence>
<dbReference type="Gene3D" id="2.30.30.380">
    <property type="entry name" value="Zn-finger domain of Sec23/24"/>
    <property type="match status" value="1"/>
</dbReference>
<dbReference type="Proteomes" id="UP000197138">
    <property type="component" value="Unassembled WGS sequence"/>
</dbReference>
<feature type="region of interest" description="Disordered" evidence="5">
    <location>
        <begin position="213"/>
        <end position="235"/>
    </location>
</feature>
<reference evidence="8" key="2">
    <citation type="submission" date="2017-06" db="EMBL/GenBank/DDBJ databases">
        <title>The pomegranate genome and the genomics of punicalagin biosynthesis.</title>
        <authorList>
            <person name="Xu C."/>
        </authorList>
    </citation>
    <scope>NUCLEOTIDE SEQUENCE [LARGE SCALE GENOMIC DNA]</scope>
    <source>
        <tissue evidence="8">Fresh leaf</tissue>
    </source>
</reference>
<dbReference type="PROSITE" id="PS50199">
    <property type="entry name" value="ZF_RANBP2_2"/>
    <property type="match status" value="2"/>
</dbReference>
<dbReference type="PANTHER" id="PTHR46622">
    <property type="entry name" value="DNA-DEPENDENT METALLOPROTEASE WSS1"/>
    <property type="match status" value="1"/>
</dbReference>
<dbReference type="OrthoDB" id="261960at2759"/>
<evidence type="ECO:0000313" key="11">
    <source>
        <dbReference type="Proteomes" id="UP000233551"/>
    </source>
</evidence>
<dbReference type="PANTHER" id="PTHR46622:SF1">
    <property type="entry name" value="DNA-DEPENDENT METALLOPROTEASE WSS1"/>
    <property type="match status" value="1"/>
</dbReference>
<evidence type="ECO:0000313" key="10">
    <source>
        <dbReference type="Proteomes" id="UP000197138"/>
    </source>
</evidence>
<dbReference type="InterPro" id="IPR013536">
    <property type="entry name" value="WLM_dom"/>
</dbReference>
<organism evidence="8 10">
    <name type="scientific">Punica granatum</name>
    <name type="common">Pomegranate</name>
    <dbReference type="NCBI Taxonomy" id="22663"/>
    <lineage>
        <taxon>Eukaryota</taxon>
        <taxon>Viridiplantae</taxon>
        <taxon>Streptophyta</taxon>
        <taxon>Embryophyta</taxon>
        <taxon>Tracheophyta</taxon>
        <taxon>Spermatophyta</taxon>
        <taxon>Magnoliopsida</taxon>
        <taxon>eudicotyledons</taxon>
        <taxon>Gunneridae</taxon>
        <taxon>Pentapetalae</taxon>
        <taxon>rosids</taxon>
        <taxon>malvids</taxon>
        <taxon>Myrtales</taxon>
        <taxon>Lythraceae</taxon>
        <taxon>Punica</taxon>
    </lineage>
</organism>
<dbReference type="PROSITE" id="PS51397">
    <property type="entry name" value="WLM"/>
    <property type="match status" value="1"/>
</dbReference>
<evidence type="ECO:0000259" key="7">
    <source>
        <dbReference type="PROSITE" id="PS51397"/>
    </source>
</evidence>
<dbReference type="STRING" id="22663.A0A218WAQ5"/>
<dbReference type="InterPro" id="IPR053000">
    <property type="entry name" value="WSS1-like_metalloprotease"/>
</dbReference>
<protein>
    <submittedName>
        <fullName evidence="8">Uncharacterized protein</fullName>
    </submittedName>
</protein>
<evidence type="ECO:0000313" key="9">
    <source>
        <dbReference type="EMBL" id="PKI40776.1"/>
    </source>
</evidence>
<dbReference type="GO" id="GO:0008270">
    <property type="term" value="F:zinc ion binding"/>
    <property type="evidence" value="ECO:0007669"/>
    <property type="project" value="UniProtKB-KW"/>
</dbReference>
<evidence type="ECO:0000259" key="6">
    <source>
        <dbReference type="PROSITE" id="PS50199"/>
    </source>
</evidence>